<evidence type="ECO:0000313" key="2">
    <source>
        <dbReference type="Proteomes" id="UP000240912"/>
    </source>
</evidence>
<gene>
    <name evidence="1" type="ORF">C7T94_14210</name>
</gene>
<name>A0A2T3HMT3_9SPHI</name>
<protein>
    <submittedName>
        <fullName evidence="1">Uncharacterized protein</fullName>
    </submittedName>
</protein>
<proteinExistence type="predicted"/>
<comment type="caution">
    <text evidence="1">The sequence shown here is derived from an EMBL/GenBank/DDBJ whole genome shotgun (WGS) entry which is preliminary data.</text>
</comment>
<sequence>MNGYLIYSGFDFITFQKVKQRFKVLLSVRLPHFDLSFTSRITFGKKLSEIQKINATLMHREADKK</sequence>
<organism evidence="1 2">
    <name type="scientific">Pedobacter yulinensis</name>
    <dbReference type="NCBI Taxonomy" id="2126353"/>
    <lineage>
        <taxon>Bacteria</taxon>
        <taxon>Pseudomonadati</taxon>
        <taxon>Bacteroidota</taxon>
        <taxon>Sphingobacteriia</taxon>
        <taxon>Sphingobacteriales</taxon>
        <taxon>Sphingobacteriaceae</taxon>
        <taxon>Pedobacter</taxon>
    </lineage>
</organism>
<dbReference type="AlphaFoldDB" id="A0A2T3HMT3"/>
<reference evidence="1 2" key="1">
    <citation type="submission" date="2018-03" db="EMBL/GenBank/DDBJ databases">
        <authorList>
            <person name="Keele B.F."/>
        </authorList>
    </citation>
    <scope>NUCLEOTIDE SEQUENCE [LARGE SCALE GENOMIC DNA]</scope>
    <source>
        <strain evidence="1 2">YL28-9</strain>
    </source>
</reference>
<accession>A0A2T3HMT3</accession>
<evidence type="ECO:0000313" key="1">
    <source>
        <dbReference type="EMBL" id="PST83681.1"/>
    </source>
</evidence>
<dbReference type="EMBL" id="PYLS01000005">
    <property type="protein sequence ID" value="PST83681.1"/>
    <property type="molecule type" value="Genomic_DNA"/>
</dbReference>
<keyword evidence="2" id="KW-1185">Reference proteome</keyword>
<dbReference type="Proteomes" id="UP000240912">
    <property type="component" value="Unassembled WGS sequence"/>
</dbReference>